<dbReference type="Pfam" id="PF01966">
    <property type="entry name" value="HD"/>
    <property type="match status" value="1"/>
</dbReference>
<keyword evidence="14" id="KW-1185">Reference proteome</keyword>
<protein>
    <submittedName>
        <fullName evidence="13">CRISPR-associated helicase Cas3</fullName>
    </submittedName>
</protein>
<dbReference type="SUPFAM" id="SSF52540">
    <property type="entry name" value="P-loop containing nucleoside triphosphate hydrolases"/>
    <property type="match status" value="1"/>
</dbReference>
<dbReference type="Pfam" id="PF22590">
    <property type="entry name" value="Cas3-like_C_2"/>
    <property type="match status" value="1"/>
</dbReference>
<dbReference type="InterPro" id="IPR006483">
    <property type="entry name" value="CRISPR-assoc_Cas3_HD"/>
</dbReference>
<evidence type="ECO:0000256" key="9">
    <source>
        <dbReference type="ARBA" id="ARBA00023118"/>
    </source>
</evidence>
<dbReference type="NCBIfam" id="TIGR01587">
    <property type="entry name" value="cas3_core"/>
    <property type="match status" value="1"/>
</dbReference>
<dbReference type="InterPro" id="IPR014001">
    <property type="entry name" value="Helicase_ATP-bd"/>
</dbReference>
<comment type="caution">
    <text evidence="13">The sequence shown here is derived from an EMBL/GenBank/DDBJ whole genome shotgun (WGS) entry which is preliminary data.</text>
</comment>
<evidence type="ECO:0000256" key="1">
    <source>
        <dbReference type="ARBA" id="ARBA00006847"/>
    </source>
</evidence>
<evidence type="ECO:0000256" key="6">
    <source>
        <dbReference type="ARBA" id="ARBA00022801"/>
    </source>
</evidence>
<dbReference type="Gene3D" id="3.40.50.300">
    <property type="entry name" value="P-loop containing nucleotide triphosphate hydrolases"/>
    <property type="match status" value="2"/>
</dbReference>
<dbReference type="SMART" id="SM00487">
    <property type="entry name" value="DEXDc"/>
    <property type="match status" value="1"/>
</dbReference>
<evidence type="ECO:0000256" key="4">
    <source>
        <dbReference type="ARBA" id="ARBA00022723"/>
    </source>
</evidence>
<dbReference type="Gene3D" id="1.10.3210.30">
    <property type="match status" value="1"/>
</dbReference>
<keyword evidence="8" id="KW-0067">ATP-binding</keyword>
<dbReference type="PROSITE" id="PS51192">
    <property type="entry name" value="HELICASE_ATP_BIND_1"/>
    <property type="match status" value="1"/>
</dbReference>
<dbReference type="InterPro" id="IPR027417">
    <property type="entry name" value="P-loop_NTPase"/>
</dbReference>
<evidence type="ECO:0000256" key="3">
    <source>
        <dbReference type="ARBA" id="ARBA00022722"/>
    </source>
</evidence>
<keyword evidence="6" id="KW-0378">Hydrolase</keyword>
<dbReference type="RefSeq" id="WP_377564388.1">
    <property type="nucleotide sequence ID" value="NZ_JBHTJZ010000012.1"/>
</dbReference>
<reference evidence="14" key="1">
    <citation type="journal article" date="2019" name="Int. J. Syst. Evol. Microbiol.">
        <title>The Global Catalogue of Microorganisms (GCM) 10K type strain sequencing project: providing services to taxonomists for standard genome sequencing and annotation.</title>
        <authorList>
            <consortium name="The Broad Institute Genomics Platform"/>
            <consortium name="The Broad Institute Genome Sequencing Center for Infectious Disease"/>
            <person name="Wu L."/>
            <person name="Ma J."/>
        </authorList>
    </citation>
    <scope>NUCLEOTIDE SEQUENCE [LARGE SCALE GENOMIC DNA]</scope>
    <source>
        <strain evidence="14">CCUG 59129</strain>
    </source>
</reference>
<dbReference type="PANTHER" id="PTHR24031">
    <property type="entry name" value="RNA HELICASE"/>
    <property type="match status" value="1"/>
</dbReference>
<keyword evidence="9" id="KW-0051">Antiviral defense</keyword>
<accession>A0ABW3HR84</accession>
<evidence type="ECO:0000259" key="11">
    <source>
        <dbReference type="PROSITE" id="PS51194"/>
    </source>
</evidence>
<organism evidence="13 14">
    <name type="scientific">Paenibacillus chungangensis</name>
    <dbReference type="NCBI Taxonomy" id="696535"/>
    <lineage>
        <taxon>Bacteria</taxon>
        <taxon>Bacillati</taxon>
        <taxon>Bacillota</taxon>
        <taxon>Bacilli</taxon>
        <taxon>Bacillales</taxon>
        <taxon>Paenibacillaceae</taxon>
        <taxon>Paenibacillus</taxon>
    </lineage>
</organism>
<keyword evidence="4" id="KW-0479">Metal-binding</keyword>
<feature type="domain" description="HD Cas3-type" evidence="12">
    <location>
        <begin position="9"/>
        <end position="188"/>
    </location>
</feature>
<comment type="similarity">
    <text evidence="2">In the central section; belongs to the CRISPR-associated helicase Cas3 family.</text>
</comment>
<evidence type="ECO:0000256" key="7">
    <source>
        <dbReference type="ARBA" id="ARBA00022806"/>
    </source>
</evidence>
<dbReference type="Proteomes" id="UP001596989">
    <property type="component" value="Unassembled WGS sequence"/>
</dbReference>
<dbReference type="InterPro" id="IPR011545">
    <property type="entry name" value="DEAD/DEAH_box_helicase_dom"/>
</dbReference>
<dbReference type="InterPro" id="IPR038257">
    <property type="entry name" value="CRISPR-assoc_Cas3_HD_sf"/>
</dbReference>
<dbReference type="InterPro" id="IPR054712">
    <property type="entry name" value="Cas3-like_dom"/>
</dbReference>
<keyword evidence="7" id="KW-0347">Helicase</keyword>
<evidence type="ECO:0000313" key="13">
    <source>
        <dbReference type="EMBL" id="MFD0960058.1"/>
    </source>
</evidence>
<evidence type="ECO:0000256" key="5">
    <source>
        <dbReference type="ARBA" id="ARBA00022741"/>
    </source>
</evidence>
<dbReference type="InterPro" id="IPR006474">
    <property type="entry name" value="Helicase_Cas3_CRISPR-ass_core"/>
</dbReference>
<dbReference type="SUPFAM" id="SSF109604">
    <property type="entry name" value="HD-domain/PDEase-like"/>
    <property type="match status" value="1"/>
</dbReference>
<comment type="similarity">
    <text evidence="1">In the N-terminal section; belongs to the CRISPR-associated nuclease Cas3-HD family.</text>
</comment>
<dbReference type="CDD" id="cd09641">
    <property type="entry name" value="Cas3''_I"/>
    <property type="match status" value="1"/>
</dbReference>
<dbReference type="Pfam" id="PF00270">
    <property type="entry name" value="DEAD"/>
    <property type="match status" value="1"/>
</dbReference>
<dbReference type="InterPro" id="IPR006674">
    <property type="entry name" value="HD_domain"/>
</dbReference>
<evidence type="ECO:0000313" key="14">
    <source>
        <dbReference type="Proteomes" id="UP001596989"/>
    </source>
</evidence>
<feature type="domain" description="Helicase C-terminal" evidence="11">
    <location>
        <begin position="460"/>
        <end position="622"/>
    </location>
</feature>
<evidence type="ECO:0000259" key="12">
    <source>
        <dbReference type="PROSITE" id="PS51643"/>
    </source>
</evidence>
<dbReference type="PROSITE" id="PS51194">
    <property type="entry name" value="HELICASE_CTER"/>
    <property type="match status" value="1"/>
</dbReference>
<evidence type="ECO:0000259" key="10">
    <source>
        <dbReference type="PROSITE" id="PS51192"/>
    </source>
</evidence>
<name>A0ABW3HR84_9BACL</name>
<evidence type="ECO:0000256" key="8">
    <source>
        <dbReference type="ARBA" id="ARBA00022840"/>
    </source>
</evidence>
<dbReference type="EMBL" id="JBHTJZ010000012">
    <property type="protein sequence ID" value="MFD0960058.1"/>
    <property type="molecule type" value="Genomic_DNA"/>
</dbReference>
<feature type="domain" description="Helicase ATP-binding" evidence="10">
    <location>
        <begin position="245"/>
        <end position="432"/>
    </location>
</feature>
<dbReference type="PROSITE" id="PS51643">
    <property type="entry name" value="HD_CAS3"/>
    <property type="match status" value="1"/>
</dbReference>
<gene>
    <name evidence="13" type="primary">cas3</name>
    <name evidence="13" type="ORF">ACFQ2I_11695</name>
</gene>
<dbReference type="NCBIfam" id="TIGR01596">
    <property type="entry name" value="cas3_HD"/>
    <property type="match status" value="1"/>
</dbReference>
<keyword evidence="3" id="KW-0540">Nuclease</keyword>
<keyword evidence="5" id="KW-0547">Nucleotide-binding</keyword>
<proteinExistence type="inferred from homology"/>
<dbReference type="CDD" id="cd17930">
    <property type="entry name" value="DEXHc_cas3"/>
    <property type="match status" value="1"/>
</dbReference>
<sequence length="760" mass="86200">MSFYAHTKEEGQPQLLLHHLENVARLAEQYANVFGAGHLGYIAGLMHDLGKYSDEFQQRLAGSKRRVDHSTAGARWALHAEWLTKYKGATGLDAFFAKLVSMAIAGHHGGLRNYGTKDAEGTYWHRIARESPSIPSFTAAWGELHIKEMPRTIPQGFAPRLLCVDNLGWKYSFLGRMIYSSLVDADSVDTRDYCNDGDRLLMENRSIPSMQQLFERLQLHLKSFSDADDSVVNRQRQNIQQTCLRQAELPPGLFSLSVPTGGGKTFSSLAFALKHASLHGKRRVIYVIPFTSIIDQTARHFRKAVGDEAVLEHHSNFNHEEYSENYDDDEIRRLKLSTENWDMPIIVTTSVQFFESLFANQRSKCRKLHHIADAVVVLDEAQSLPRGYMAPCLRALEELVESYGCTTVLCTATQPPWEQLGAAVTEMMDRPTPQELFHAFKRVEISSHGSPARPIGDETVVDWILSNRQLLCIVNTRRHAKELYDRLKGEAAEGLYHLSGRMCARHRQEVLEEIKERLIDQLPCRLISTQLIEAGVDIDFPIVLRAMAGLDSIAQAAGRCNREGKRDKGEVRVFYPEQHGMPSRGWMKETATEASNVMRYVHADPLSQEAMDNYFDRIYGLNGTPIAVKQRFRSHNKLIDSEGILDLLWDKRKNGEIPFQEIAERVQFNDDSMRAIIVPYDEKAVEWIEELKGSPYPNKQLRALQPYSVQVYQHELTAMLQADLLRQASGALYLTDASYYNAEAGLLQADASVEQDILIF</sequence>
<dbReference type="InterPro" id="IPR001650">
    <property type="entry name" value="Helicase_C-like"/>
</dbReference>
<evidence type="ECO:0000256" key="2">
    <source>
        <dbReference type="ARBA" id="ARBA00009046"/>
    </source>
</evidence>